<evidence type="ECO:0000313" key="2">
    <source>
        <dbReference type="EMBL" id="GIG22554.1"/>
    </source>
</evidence>
<keyword evidence="3" id="KW-1185">Reference proteome</keyword>
<dbReference type="Proteomes" id="UP000632740">
    <property type="component" value="Unassembled WGS sequence"/>
</dbReference>
<protein>
    <recommendedName>
        <fullName evidence="4">Secreted protein</fullName>
    </recommendedName>
</protein>
<dbReference type="EMBL" id="BONK01000012">
    <property type="protein sequence ID" value="GIG22554.1"/>
    <property type="molecule type" value="Genomic_DNA"/>
</dbReference>
<accession>A0A919U3W9</accession>
<dbReference type="AlphaFoldDB" id="A0A919U3W9"/>
<evidence type="ECO:0008006" key="4">
    <source>
        <dbReference type="Google" id="ProtNLM"/>
    </source>
</evidence>
<reference evidence="2" key="1">
    <citation type="submission" date="2021-01" db="EMBL/GenBank/DDBJ databases">
        <title>Whole genome shotgun sequence of Cellulomonas chitinilytica NBRC 110799.</title>
        <authorList>
            <person name="Komaki H."/>
            <person name="Tamura T."/>
        </authorList>
    </citation>
    <scope>NUCLEOTIDE SEQUENCE</scope>
    <source>
        <strain evidence="2">NBRC 110799</strain>
    </source>
</reference>
<name>A0A919U3W9_9CELL</name>
<sequence>MRSKMWVRAASTAVGAGLVLGTLVMGPAATAATSGKQGPFETRELCDLFQYRAWSTGKYKYVGDCYAYRPQNAFQGWFFNTTTY</sequence>
<feature type="chain" id="PRO_5037226528" description="Secreted protein" evidence="1">
    <location>
        <begin position="32"/>
        <end position="84"/>
    </location>
</feature>
<evidence type="ECO:0000256" key="1">
    <source>
        <dbReference type="SAM" id="SignalP"/>
    </source>
</evidence>
<keyword evidence="1" id="KW-0732">Signal</keyword>
<proteinExistence type="predicted"/>
<comment type="caution">
    <text evidence="2">The sequence shown here is derived from an EMBL/GenBank/DDBJ whole genome shotgun (WGS) entry which is preliminary data.</text>
</comment>
<dbReference type="RefSeq" id="WP_203757429.1">
    <property type="nucleotide sequence ID" value="NZ_BONK01000012.1"/>
</dbReference>
<feature type="signal peptide" evidence="1">
    <location>
        <begin position="1"/>
        <end position="31"/>
    </location>
</feature>
<gene>
    <name evidence="2" type="ORF">Cch01nite_32780</name>
</gene>
<organism evidence="2 3">
    <name type="scientific">Cellulomonas chitinilytica</name>
    <dbReference type="NCBI Taxonomy" id="398759"/>
    <lineage>
        <taxon>Bacteria</taxon>
        <taxon>Bacillati</taxon>
        <taxon>Actinomycetota</taxon>
        <taxon>Actinomycetes</taxon>
        <taxon>Micrococcales</taxon>
        <taxon>Cellulomonadaceae</taxon>
        <taxon>Cellulomonas</taxon>
    </lineage>
</organism>
<evidence type="ECO:0000313" key="3">
    <source>
        <dbReference type="Proteomes" id="UP000632740"/>
    </source>
</evidence>